<comment type="caution">
    <text evidence="2">The sequence shown here is derived from an EMBL/GenBank/DDBJ whole genome shotgun (WGS) entry which is preliminary data.</text>
</comment>
<dbReference type="EMBL" id="PDOE01000019">
    <property type="protein sequence ID" value="RKL65291.1"/>
    <property type="molecule type" value="Genomic_DNA"/>
</dbReference>
<sequence length="59" mass="6932">MPKLTLNSSAHINKTLKELMDEQSREREAKNEQSLLRGKTLNEKTEQLLKKYNKEKVMS</sequence>
<organism evidence="2 3">
    <name type="scientific">Salipaludibacillus neizhouensis</name>
    <dbReference type="NCBI Taxonomy" id="885475"/>
    <lineage>
        <taxon>Bacteria</taxon>
        <taxon>Bacillati</taxon>
        <taxon>Bacillota</taxon>
        <taxon>Bacilli</taxon>
        <taxon>Bacillales</taxon>
        <taxon>Bacillaceae</taxon>
    </lineage>
</organism>
<evidence type="ECO:0000313" key="2">
    <source>
        <dbReference type="EMBL" id="RKL65291.1"/>
    </source>
</evidence>
<dbReference type="Proteomes" id="UP000281498">
    <property type="component" value="Unassembled WGS sequence"/>
</dbReference>
<evidence type="ECO:0000313" key="3">
    <source>
        <dbReference type="Proteomes" id="UP000281498"/>
    </source>
</evidence>
<keyword evidence="3" id="KW-1185">Reference proteome</keyword>
<name>A0A3A9K4P3_9BACI</name>
<dbReference type="AlphaFoldDB" id="A0A3A9K4P3"/>
<proteinExistence type="predicted"/>
<feature type="region of interest" description="Disordered" evidence="1">
    <location>
        <begin position="20"/>
        <end position="42"/>
    </location>
</feature>
<gene>
    <name evidence="2" type="ORF">CR203_21715</name>
</gene>
<dbReference type="RefSeq" id="WP_110935698.1">
    <property type="nucleotide sequence ID" value="NZ_KZ614146.1"/>
</dbReference>
<reference evidence="2 3" key="1">
    <citation type="submission" date="2017-10" db="EMBL/GenBank/DDBJ databases">
        <title>Bacillus sp. nov., a halophilic bacterium isolated from a Keqin Lake.</title>
        <authorList>
            <person name="Wang H."/>
        </authorList>
    </citation>
    <scope>NUCLEOTIDE SEQUENCE [LARGE SCALE GENOMIC DNA]</scope>
    <source>
        <strain evidence="2 3">KCTC 13187</strain>
    </source>
</reference>
<feature type="compositionally biased region" description="Basic and acidic residues" evidence="1">
    <location>
        <begin position="20"/>
        <end position="31"/>
    </location>
</feature>
<accession>A0A3A9K4P3</accession>
<protein>
    <submittedName>
        <fullName evidence="2">Uncharacterized protein</fullName>
    </submittedName>
</protein>
<evidence type="ECO:0000256" key="1">
    <source>
        <dbReference type="SAM" id="MobiDB-lite"/>
    </source>
</evidence>